<dbReference type="InterPro" id="IPR014729">
    <property type="entry name" value="Rossmann-like_a/b/a_fold"/>
</dbReference>
<dbReference type="PANTHER" id="PTHR46268">
    <property type="entry name" value="STRESS RESPONSE PROTEIN NHAX"/>
    <property type="match status" value="1"/>
</dbReference>
<dbReference type="Pfam" id="PF00582">
    <property type="entry name" value="Usp"/>
    <property type="match status" value="1"/>
</dbReference>
<dbReference type="CDD" id="cd00293">
    <property type="entry name" value="USP-like"/>
    <property type="match status" value="1"/>
</dbReference>
<dbReference type="EMBL" id="JAVMBO010000006">
    <property type="protein sequence ID" value="MDS1309149.1"/>
    <property type="molecule type" value="Genomic_DNA"/>
</dbReference>
<evidence type="ECO:0000259" key="2">
    <source>
        <dbReference type="Pfam" id="PF00582"/>
    </source>
</evidence>
<dbReference type="Proteomes" id="UP001267407">
    <property type="component" value="Unassembled WGS sequence"/>
</dbReference>
<evidence type="ECO:0000256" key="1">
    <source>
        <dbReference type="ARBA" id="ARBA00008791"/>
    </source>
</evidence>
<dbReference type="PANTHER" id="PTHR46268:SF27">
    <property type="entry name" value="UNIVERSAL STRESS PROTEIN RV2623"/>
    <property type="match status" value="1"/>
</dbReference>
<evidence type="ECO:0000313" key="3">
    <source>
        <dbReference type="EMBL" id="MDS1309149.1"/>
    </source>
</evidence>
<proteinExistence type="inferred from homology"/>
<reference evidence="3" key="1">
    <citation type="submission" date="2023-09" db="EMBL/GenBank/DDBJ databases">
        <title>Marinobacter sediminicola sp. nov. and Marinobacter maritimum sp. nov., isolated from marine sediment.</title>
        <authorList>
            <person name="An J."/>
        </authorList>
    </citation>
    <scope>NUCLEOTIDE SEQUENCE</scope>
    <source>
        <strain evidence="3">F60267</strain>
    </source>
</reference>
<accession>A0ABU2HDN5</accession>
<dbReference type="RefSeq" id="WP_310965570.1">
    <property type="nucleotide sequence ID" value="NZ_JAVMBO010000006.1"/>
</dbReference>
<sequence>MNMPKINRVLYTTALGPHSRHVYRHALKLAYRNEAELIMLHVIRPVGSMGEALIKEYLPADLVEEVHDEGVRRVMAKMEKRLQEIMSDELKDMGKYTNVVVRPMVVTGRYDQAILDTATAEGADVIVMGTENRAGMQSSKTQRVIRRSTIPVYVVPTGKQYPQ</sequence>
<comment type="caution">
    <text evidence="3">The sequence shown here is derived from an EMBL/GenBank/DDBJ whole genome shotgun (WGS) entry which is preliminary data.</text>
</comment>
<feature type="domain" description="UspA" evidence="2">
    <location>
        <begin position="7"/>
        <end position="156"/>
    </location>
</feature>
<organism evidence="3 4">
    <name type="scientific">Marinobacter xiaoshiensis</name>
    <dbReference type="NCBI Taxonomy" id="3073652"/>
    <lineage>
        <taxon>Bacteria</taxon>
        <taxon>Pseudomonadati</taxon>
        <taxon>Pseudomonadota</taxon>
        <taxon>Gammaproteobacteria</taxon>
        <taxon>Pseudomonadales</taxon>
        <taxon>Marinobacteraceae</taxon>
        <taxon>Marinobacter</taxon>
    </lineage>
</organism>
<keyword evidence="4" id="KW-1185">Reference proteome</keyword>
<protein>
    <submittedName>
        <fullName evidence="3">Universal stress protein</fullName>
    </submittedName>
</protein>
<dbReference type="SUPFAM" id="SSF52402">
    <property type="entry name" value="Adenine nucleotide alpha hydrolases-like"/>
    <property type="match status" value="1"/>
</dbReference>
<gene>
    <name evidence="3" type="ORF">RKA07_03395</name>
</gene>
<dbReference type="InterPro" id="IPR006016">
    <property type="entry name" value="UspA"/>
</dbReference>
<dbReference type="Gene3D" id="3.40.50.620">
    <property type="entry name" value="HUPs"/>
    <property type="match status" value="1"/>
</dbReference>
<evidence type="ECO:0000313" key="4">
    <source>
        <dbReference type="Proteomes" id="UP001267407"/>
    </source>
</evidence>
<name>A0ABU2HDN5_9GAMM</name>
<comment type="similarity">
    <text evidence="1">Belongs to the universal stress protein A family.</text>
</comment>